<dbReference type="OrthoDB" id="9815709at2"/>
<gene>
    <name evidence="3" type="primary">prfB_1</name>
    <name evidence="3" type="ORF">ETAA8_38030</name>
</gene>
<dbReference type="GO" id="GO:0003747">
    <property type="term" value="F:translation release factor activity"/>
    <property type="evidence" value="ECO:0007669"/>
    <property type="project" value="InterPro"/>
</dbReference>
<keyword evidence="4" id="KW-1185">Reference proteome</keyword>
<dbReference type="PANTHER" id="PTHR43804:SF6">
    <property type="entry name" value="CLASS I PEPTIDE CHAIN RELEASE FACTOR"/>
    <property type="match status" value="1"/>
</dbReference>
<dbReference type="EMBL" id="CP036274">
    <property type="protein sequence ID" value="QDU28699.1"/>
    <property type="molecule type" value="Genomic_DNA"/>
</dbReference>
<feature type="domain" description="Prokaryotic-type class I peptide chain release factors" evidence="2">
    <location>
        <begin position="23"/>
        <end position="79"/>
    </location>
</feature>
<proteinExistence type="inferred from homology"/>
<dbReference type="KEGG" id="aagg:ETAA8_38030"/>
<dbReference type="InterPro" id="IPR000352">
    <property type="entry name" value="Pep_chain_release_fac_I"/>
</dbReference>
<dbReference type="RefSeq" id="WP_145091411.1">
    <property type="nucleotide sequence ID" value="NZ_CP036274.1"/>
</dbReference>
<evidence type="ECO:0000256" key="1">
    <source>
        <dbReference type="ARBA" id="ARBA00010835"/>
    </source>
</evidence>
<evidence type="ECO:0000313" key="4">
    <source>
        <dbReference type="Proteomes" id="UP000315017"/>
    </source>
</evidence>
<dbReference type="SUPFAM" id="SSF75620">
    <property type="entry name" value="Release factor"/>
    <property type="match status" value="1"/>
</dbReference>
<dbReference type="InterPro" id="IPR050057">
    <property type="entry name" value="Prokaryotic/Mito_RF"/>
</dbReference>
<name>A0A517YEQ4_9BACT</name>
<evidence type="ECO:0000313" key="3">
    <source>
        <dbReference type="EMBL" id="QDU28699.1"/>
    </source>
</evidence>
<sequence>MPEPQPTTHPAALSEDELLSACSFQTTRRSGPGGQHRNKVETAVVVTHRPTGVRTEASERRSQAQNKSMAIFRLRLALALSVRQPYPLPTQPSLLWQSRAKGRKLTISDEHADFPALLAEALDCANAHEFDLSAAATQLGVSTTQLVRFLQQSSPAWQWINRERQSRQLRPLK</sequence>
<evidence type="ECO:0000259" key="2">
    <source>
        <dbReference type="Pfam" id="PF00472"/>
    </source>
</evidence>
<organism evidence="3 4">
    <name type="scientific">Anatilimnocola aggregata</name>
    <dbReference type="NCBI Taxonomy" id="2528021"/>
    <lineage>
        <taxon>Bacteria</taxon>
        <taxon>Pseudomonadati</taxon>
        <taxon>Planctomycetota</taxon>
        <taxon>Planctomycetia</taxon>
        <taxon>Pirellulales</taxon>
        <taxon>Pirellulaceae</taxon>
        <taxon>Anatilimnocola</taxon>
    </lineage>
</organism>
<dbReference type="Pfam" id="PF00472">
    <property type="entry name" value="RF-1"/>
    <property type="match status" value="1"/>
</dbReference>
<protein>
    <submittedName>
        <fullName evidence="3">Peptide chain release factor 2</fullName>
    </submittedName>
</protein>
<dbReference type="Proteomes" id="UP000315017">
    <property type="component" value="Chromosome"/>
</dbReference>
<dbReference type="Gene3D" id="3.30.160.20">
    <property type="match status" value="1"/>
</dbReference>
<dbReference type="AlphaFoldDB" id="A0A517YEQ4"/>
<dbReference type="PANTHER" id="PTHR43804">
    <property type="entry name" value="LD18447P"/>
    <property type="match status" value="1"/>
</dbReference>
<reference evidence="3 4" key="1">
    <citation type="submission" date="2019-02" db="EMBL/GenBank/DDBJ databases">
        <title>Deep-cultivation of Planctomycetes and their phenomic and genomic characterization uncovers novel biology.</title>
        <authorList>
            <person name="Wiegand S."/>
            <person name="Jogler M."/>
            <person name="Boedeker C."/>
            <person name="Pinto D."/>
            <person name="Vollmers J."/>
            <person name="Rivas-Marin E."/>
            <person name="Kohn T."/>
            <person name="Peeters S.H."/>
            <person name="Heuer A."/>
            <person name="Rast P."/>
            <person name="Oberbeckmann S."/>
            <person name="Bunk B."/>
            <person name="Jeske O."/>
            <person name="Meyerdierks A."/>
            <person name="Storesund J.E."/>
            <person name="Kallscheuer N."/>
            <person name="Luecker S."/>
            <person name="Lage O.M."/>
            <person name="Pohl T."/>
            <person name="Merkel B.J."/>
            <person name="Hornburger P."/>
            <person name="Mueller R.-W."/>
            <person name="Bruemmer F."/>
            <person name="Labrenz M."/>
            <person name="Spormann A.M."/>
            <person name="Op den Camp H."/>
            <person name="Overmann J."/>
            <person name="Amann R."/>
            <person name="Jetten M.S.M."/>
            <person name="Mascher T."/>
            <person name="Medema M.H."/>
            <person name="Devos D.P."/>
            <person name="Kaster A.-K."/>
            <person name="Ovreas L."/>
            <person name="Rohde M."/>
            <person name="Galperin M.Y."/>
            <person name="Jogler C."/>
        </authorList>
    </citation>
    <scope>NUCLEOTIDE SEQUENCE [LARGE SCALE GENOMIC DNA]</scope>
    <source>
        <strain evidence="3 4">ETA_A8</strain>
    </source>
</reference>
<comment type="similarity">
    <text evidence="1">Belongs to the prokaryotic/mitochondrial release factor family.</text>
</comment>
<accession>A0A517YEQ4</accession>
<dbReference type="InterPro" id="IPR045853">
    <property type="entry name" value="Pep_chain_release_fac_I_sf"/>
</dbReference>